<comment type="caution">
    <text evidence="2">The sequence shown here is derived from an EMBL/GenBank/DDBJ whole genome shotgun (WGS) entry which is preliminary data.</text>
</comment>
<organism evidence="2 3">
    <name type="scientific">Cytobacillus spartinae</name>
    <dbReference type="NCBI Taxonomy" id="3299023"/>
    <lineage>
        <taxon>Bacteria</taxon>
        <taxon>Bacillati</taxon>
        <taxon>Bacillota</taxon>
        <taxon>Bacilli</taxon>
        <taxon>Bacillales</taxon>
        <taxon>Bacillaceae</taxon>
        <taxon>Cytobacillus</taxon>
    </lineage>
</organism>
<dbReference type="EMBL" id="JBIACK010000004">
    <property type="protein sequence ID" value="MFE8701021.1"/>
    <property type="molecule type" value="Genomic_DNA"/>
</dbReference>
<dbReference type="Proteomes" id="UP001601059">
    <property type="component" value="Unassembled WGS sequence"/>
</dbReference>
<keyword evidence="3" id="KW-1185">Reference proteome</keyword>
<protein>
    <submittedName>
        <fullName evidence="2">Uncharacterized protein</fullName>
    </submittedName>
</protein>
<evidence type="ECO:0000313" key="2">
    <source>
        <dbReference type="EMBL" id="MFE8701021.1"/>
    </source>
</evidence>
<evidence type="ECO:0000313" key="3">
    <source>
        <dbReference type="Proteomes" id="UP001601059"/>
    </source>
</evidence>
<dbReference type="RefSeq" id="WP_389360772.1">
    <property type="nucleotide sequence ID" value="NZ_JBIACK010000004.1"/>
</dbReference>
<sequence>MSFASEFAWVCSSCGIKSNPERPLPLFQVGPRVLCSRCMELDKICLTTTTDCLGAPPDTIVGPLFLEHVMAVPTQSILQFPNFLETVKTQLMLRAKDRTYHQSGNALVQMNLQLTPLESPHYLVSLSGTMVWSHKWHVHVSQLEPPRELVATMPTPSSTPSEKEPEEKTSKDSVVGKYPDVGGDSQMNRFRKLTATLNS</sequence>
<reference evidence="2 3" key="1">
    <citation type="submission" date="2024-08" db="EMBL/GenBank/DDBJ databases">
        <title>Two novel Cytobacillus novel species.</title>
        <authorList>
            <person name="Liu G."/>
        </authorList>
    </citation>
    <scope>NUCLEOTIDE SEQUENCE [LARGE SCALE GENOMIC DNA]</scope>
    <source>
        <strain evidence="2 3">FJAT-54145</strain>
    </source>
</reference>
<name>A0ABW6KA36_9BACI</name>
<gene>
    <name evidence="2" type="ORF">ACFYKX_10370</name>
</gene>
<feature type="compositionally biased region" description="Basic and acidic residues" evidence="1">
    <location>
        <begin position="161"/>
        <end position="171"/>
    </location>
</feature>
<proteinExistence type="predicted"/>
<feature type="region of interest" description="Disordered" evidence="1">
    <location>
        <begin position="147"/>
        <end position="199"/>
    </location>
</feature>
<evidence type="ECO:0000256" key="1">
    <source>
        <dbReference type="SAM" id="MobiDB-lite"/>
    </source>
</evidence>
<accession>A0ABW6KA36</accession>